<dbReference type="GO" id="GO:0005524">
    <property type="term" value="F:ATP binding"/>
    <property type="evidence" value="ECO:0007669"/>
    <property type="project" value="UniProtKB-KW"/>
</dbReference>
<dbReference type="SMART" id="SM00487">
    <property type="entry name" value="DEXDc"/>
    <property type="match status" value="1"/>
</dbReference>
<protein>
    <recommendedName>
        <fullName evidence="9">DEAD/DEAH box helicase</fullName>
    </recommendedName>
</protein>
<accession>A0A7D6BM87</accession>
<evidence type="ECO:0000313" key="7">
    <source>
        <dbReference type="EMBL" id="QLJ53138.1"/>
    </source>
</evidence>
<dbReference type="AlphaFoldDB" id="A0A7D6BM87"/>
<name>A0A7D6BM87_FERL1</name>
<evidence type="ECO:0000313" key="8">
    <source>
        <dbReference type="Proteomes" id="UP000510821"/>
    </source>
</evidence>
<dbReference type="GO" id="GO:0140097">
    <property type="term" value="F:catalytic activity, acting on DNA"/>
    <property type="evidence" value="ECO:0007669"/>
    <property type="project" value="UniProtKB-ARBA"/>
</dbReference>
<dbReference type="GO" id="GO:0003677">
    <property type="term" value="F:DNA binding"/>
    <property type="evidence" value="ECO:0007669"/>
    <property type="project" value="InterPro"/>
</dbReference>
<dbReference type="Gene3D" id="1.20.1320.20">
    <property type="entry name" value="hef helicase domain"/>
    <property type="match status" value="1"/>
</dbReference>
<dbReference type="Pfam" id="PF00271">
    <property type="entry name" value="Helicase_C"/>
    <property type="match status" value="1"/>
</dbReference>
<dbReference type="Pfam" id="PF21210">
    <property type="entry name" value="RNA_helicase_helical"/>
    <property type="match status" value="1"/>
</dbReference>
<evidence type="ECO:0008006" key="9">
    <source>
        <dbReference type="Google" id="ProtNLM"/>
    </source>
</evidence>
<dbReference type="InterPro" id="IPR027417">
    <property type="entry name" value="P-loop_NTPase"/>
</dbReference>
<dbReference type="InterPro" id="IPR001650">
    <property type="entry name" value="Helicase_C-like"/>
</dbReference>
<dbReference type="Pfam" id="PF04851">
    <property type="entry name" value="ResIII"/>
    <property type="match status" value="1"/>
</dbReference>
<dbReference type="PROSITE" id="PS51192">
    <property type="entry name" value="HELICASE_ATP_BIND_1"/>
    <property type="match status" value="1"/>
</dbReference>
<evidence type="ECO:0000256" key="3">
    <source>
        <dbReference type="ARBA" id="ARBA00022806"/>
    </source>
</evidence>
<keyword evidence="4" id="KW-0067">ATP-binding</keyword>
<sequence>MEGSYFRYDKLQPREYQLRIAENVLKKGNSLVILPTGLGKTAIALLVADRYLQQGKRVLFLAPTRPLCEQHRKSFEELMKLESGDVLLITGELTAGKRNGLWETAKVIVATPQCVKNDLKKDRMSLDFGLVVLDEVHRAVGNYAYTFVAEECRKRGLHILGLTASPGSSKEKIEGMSSLMGVKNIEIRDETDEDVKGYVQPVDIRWENVDFPPEMDEVRKLLEAMIEERMEVLRKFGWISAKSFHSLGKRALMQVRERIERSSGGVKWMGLSQHAALMNLLHAHELLETQGASTFLEFFKRMEAREQKSKAVMRILKDGRIKLALGKAAQLKADHPKLGKLRQLIEGRKDKTYIVFVQYRDQIRKVVEELNKIPGVEAERFVGKREGVTQDEQRRTIERFRNKEFNILVASSIGEEGLDIPTVDTVIFYEPIPSEIRNIQRRGRTARTRAGEVIILITKDTKDEAYYWVSRSRERKMRRIVKGMQSRLGGEAKKVKGQSRLIDFG</sequence>
<proteinExistence type="predicted"/>
<dbReference type="GO" id="GO:0004386">
    <property type="term" value="F:helicase activity"/>
    <property type="evidence" value="ECO:0007669"/>
    <property type="project" value="UniProtKB-KW"/>
</dbReference>
<gene>
    <name evidence="7" type="ORF">Sv326_0963</name>
</gene>
<dbReference type="InterPro" id="IPR014001">
    <property type="entry name" value="Helicase_ATP-bd"/>
</dbReference>
<dbReference type="PANTHER" id="PTHR14025">
    <property type="entry name" value="FANCONI ANEMIA GROUP M FANCM FAMILY MEMBER"/>
    <property type="match status" value="1"/>
</dbReference>
<feature type="domain" description="Helicase ATP-binding" evidence="5">
    <location>
        <begin position="21"/>
        <end position="184"/>
    </location>
</feature>
<keyword evidence="3" id="KW-0347">Helicase</keyword>
<keyword evidence="1" id="KW-0547">Nucleotide-binding</keyword>
<dbReference type="GO" id="GO:0016787">
    <property type="term" value="F:hydrolase activity"/>
    <property type="evidence" value="ECO:0007669"/>
    <property type="project" value="UniProtKB-KW"/>
</dbReference>
<dbReference type="InterPro" id="IPR041755">
    <property type="entry name" value="Hef_ID"/>
</dbReference>
<evidence type="ECO:0000256" key="1">
    <source>
        <dbReference type="ARBA" id="ARBA00022741"/>
    </source>
</evidence>
<dbReference type="KEGG" id="flt:Sv326_0963"/>
<evidence type="ECO:0000256" key="4">
    <source>
        <dbReference type="ARBA" id="ARBA00022840"/>
    </source>
</evidence>
<dbReference type="PROSITE" id="PS51194">
    <property type="entry name" value="HELICASE_CTER"/>
    <property type="match status" value="1"/>
</dbReference>
<evidence type="ECO:0000259" key="5">
    <source>
        <dbReference type="PROSITE" id="PS51192"/>
    </source>
</evidence>
<feature type="domain" description="Helicase C-terminal" evidence="6">
    <location>
        <begin position="340"/>
        <end position="501"/>
    </location>
</feature>
<dbReference type="InterPro" id="IPR006935">
    <property type="entry name" value="Helicase/UvrB_N"/>
</dbReference>
<evidence type="ECO:0000259" key="6">
    <source>
        <dbReference type="PROSITE" id="PS51194"/>
    </source>
</evidence>
<reference evidence="8" key="1">
    <citation type="submission" date="2020-07" db="EMBL/GenBank/DDBJ databases">
        <title>Metabolic diversity and evolutionary history of the archaeal phylum ###Micrarchaeota### uncovered from a freshwater lake metagenome.</title>
        <authorList>
            <person name="Kadnikov V.V."/>
            <person name="Savvichev A.S."/>
            <person name="Mardanov A.V."/>
            <person name="Beletsky A.V."/>
            <person name="Chupakov A.V."/>
            <person name="Kokryatskaya N.M."/>
            <person name="Pimenov N.V."/>
            <person name="Ravin N.V."/>
        </authorList>
    </citation>
    <scope>NUCLEOTIDE SEQUENCE [LARGE SCALE GENOMIC DNA]</scope>
</reference>
<dbReference type="SMART" id="SM00490">
    <property type="entry name" value="HELICc"/>
    <property type="match status" value="1"/>
</dbReference>
<dbReference type="Proteomes" id="UP000510821">
    <property type="component" value="Chromosome"/>
</dbReference>
<keyword evidence="2" id="KW-0378">Hydrolase</keyword>
<dbReference type="SUPFAM" id="SSF52540">
    <property type="entry name" value="P-loop containing nucleoside triphosphate hydrolases"/>
    <property type="match status" value="2"/>
</dbReference>
<dbReference type="Gene3D" id="3.40.50.300">
    <property type="entry name" value="P-loop containing nucleotide triphosphate hydrolases"/>
    <property type="match status" value="2"/>
</dbReference>
<evidence type="ECO:0000256" key="2">
    <source>
        <dbReference type="ARBA" id="ARBA00022801"/>
    </source>
</evidence>
<dbReference type="PANTHER" id="PTHR14025:SF20">
    <property type="entry name" value="FANCONI ANEMIA GROUP M PROTEIN"/>
    <property type="match status" value="1"/>
</dbReference>
<organism evidence="7 8">
    <name type="scientific">Fermentimicrarchaeum limneticum</name>
    <dbReference type="NCBI Taxonomy" id="2795018"/>
    <lineage>
        <taxon>Archaea</taxon>
        <taxon>Candidatus Micrarchaeota</taxon>
        <taxon>Candidatus Fermentimicrarchaeales</taxon>
        <taxon>Candidatus Fermentimicrarchaeaceae</taxon>
        <taxon>Candidatus Fermentimicrarchaeum</taxon>
    </lineage>
</organism>
<dbReference type="EMBL" id="CP058998">
    <property type="protein sequence ID" value="QLJ53138.1"/>
    <property type="molecule type" value="Genomic_DNA"/>
</dbReference>